<protein>
    <submittedName>
        <fullName evidence="4">Carbohydrate porin</fullName>
    </submittedName>
</protein>
<dbReference type="GO" id="GO:0015288">
    <property type="term" value="F:porin activity"/>
    <property type="evidence" value="ECO:0007669"/>
    <property type="project" value="InterPro"/>
</dbReference>
<gene>
    <name evidence="4" type="ORF">F1189_14810</name>
</gene>
<dbReference type="AlphaFoldDB" id="A0A5M6ISV8"/>
<sequence>MPPPRCAVEPAPPRDAADGRQEREETMTRQWAAGPRRMAAGVAIALLGLAAPAPVGAQGSGGAGGPGALPGGPGASRPAEETRPAAPSPFAQTRLLGDLGGLRTRLLDRGVDLRLGYIGEFGGNVTGERTGAGYAGQIAFSADIDWGKLADVTGFSTHFAIVNRQGNNLSRFAMRDNYMQSAEIYGAGFNMGLHLVAFYARQKLLDDRIDVAVGRMPVALDFAASPFGCFPIGLQGCGNPRALSNNAQFTSWPQSTWGGRVRVTSSAETYVQLGAYESKPFPGGGRTGWSWDTGTATGVIVPVEFAWEPAFGAEKLPGHYKVGFAYDSSDFDSLYRNASGGPLLLAGQTPAVTSGRRQFWVVADQMLLRHGPGPDTGLTLVGHYGNSTGGNSITWRTAWGGLYDKGFWRSRPNDAVMLTVGWWGVSHQLGDLQLQQQALGLPLANGAAHPQHNEYAIELDYIMPVHPGVTIEPAVQYFIHPNADARLKNAFVFAGRLTIDF</sequence>
<name>A0A5M6ISV8_9PROT</name>
<feature type="compositionally biased region" description="Basic and acidic residues" evidence="3">
    <location>
        <begin position="15"/>
        <end position="27"/>
    </location>
</feature>
<dbReference type="InterPro" id="IPR052932">
    <property type="entry name" value="OprB_Porin"/>
</dbReference>
<dbReference type="GO" id="GO:0016020">
    <property type="term" value="C:membrane"/>
    <property type="evidence" value="ECO:0007669"/>
    <property type="project" value="InterPro"/>
</dbReference>
<reference evidence="4 5" key="1">
    <citation type="submission" date="2019-09" db="EMBL/GenBank/DDBJ databases">
        <title>Genome sequence of Rhodovastum atsumiense, a diverse member of the Acetobacteraceae family of non-sulfur purple photosynthetic bacteria.</title>
        <authorList>
            <person name="Meyer T."/>
            <person name="Kyndt J."/>
        </authorList>
    </citation>
    <scope>NUCLEOTIDE SEQUENCE [LARGE SCALE GENOMIC DNA]</scope>
    <source>
        <strain evidence="4 5">DSM 21279</strain>
    </source>
</reference>
<comment type="caution">
    <text evidence="4">The sequence shown here is derived from an EMBL/GenBank/DDBJ whole genome shotgun (WGS) entry which is preliminary data.</text>
</comment>
<dbReference type="OrthoDB" id="177316at2"/>
<dbReference type="Pfam" id="PF04966">
    <property type="entry name" value="OprB"/>
    <property type="match status" value="1"/>
</dbReference>
<proteinExistence type="inferred from homology"/>
<evidence type="ECO:0000313" key="5">
    <source>
        <dbReference type="Proteomes" id="UP000325255"/>
    </source>
</evidence>
<comment type="similarity">
    <text evidence="1 2">Belongs to the OprB family.</text>
</comment>
<dbReference type="PANTHER" id="PTHR37944">
    <property type="entry name" value="PORIN B"/>
    <property type="match status" value="1"/>
</dbReference>
<dbReference type="Proteomes" id="UP000325255">
    <property type="component" value="Unassembled WGS sequence"/>
</dbReference>
<feature type="compositionally biased region" description="Gly residues" evidence="3">
    <location>
        <begin position="58"/>
        <end position="74"/>
    </location>
</feature>
<organism evidence="4 5">
    <name type="scientific">Rhodovastum atsumiense</name>
    <dbReference type="NCBI Taxonomy" id="504468"/>
    <lineage>
        <taxon>Bacteria</taxon>
        <taxon>Pseudomonadati</taxon>
        <taxon>Pseudomonadota</taxon>
        <taxon>Alphaproteobacteria</taxon>
        <taxon>Acetobacterales</taxon>
        <taxon>Acetobacteraceae</taxon>
        <taxon>Rhodovastum</taxon>
    </lineage>
</organism>
<evidence type="ECO:0000256" key="1">
    <source>
        <dbReference type="ARBA" id="ARBA00008769"/>
    </source>
</evidence>
<dbReference type="InterPro" id="IPR007049">
    <property type="entry name" value="Carb-sel_porin_OprB"/>
</dbReference>
<accession>A0A5M6ISV8</accession>
<feature type="region of interest" description="Disordered" evidence="3">
    <location>
        <begin position="1"/>
        <end position="34"/>
    </location>
</feature>
<feature type="compositionally biased region" description="Pro residues" evidence="3">
    <location>
        <begin position="1"/>
        <end position="13"/>
    </location>
</feature>
<dbReference type="GO" id="GO:0008643">
    <property type="term" value="P:carbohydrate transport"/>
    <property type="evidence" value="ECO:0007669"/>
    <property type="project" value="InterPro"/>
</dbReference>
<evidence type="ECO:0000256" key="3">
    <source>
        <dbReference type="SAM" id="MobiDB-lite"/>
    </source>
</evidence>
<keyword evidence="5" id="KW-1185">Reference proteome</keyword>
<feature type="region of interest" description="Disordered" evidence="3">
    <location>
        <begin position="56"/>
        <end position="92"/>
    </location>
</feature>
<evidence type="ECO:0000256" key="2">
    <source>
        <dbReference type="RuleBase" id="RU363072"/>
    </source>
</evidence>
<dbReference type="EMBL" id="VWPK01000021">
    <property type="protein sequence ID" value="KAA5611404.1"/>
    <property type="molecule type" value="Genomic_DNA"/>
</dbReference>
<dbReference type="InterPro" id="IPR038673">
    <property type="entry name" value="OprB_sf"/>
</dbReference>
<evidence type="ECO:0000313" key="4">
    <source>
        <dbReference type="EMBL" id="KAA5611404.1"/>
    </source>
</evidence>
<dbReference type="PANTHER" id="PTHR37944:SF1">
    <property type="entry name" value="PORIN B"/>
    <property type="match status" value="1"/>
</dbReference>
<dbReference type="Gene3D" id="2.40.160.180">
    <property type="entry name" value="Carbohydrate-selective porin OprB"/>
    <property type="match status" value="1"/>
</dbReference>